<name>A0AA39MPZ6_ARMTA</name>
<dbReference type="GeneID" id="85353820"/>
<reference evidence="1" key="1">
    <citation type="submission" date="2023-06" db="EMBL/GenBank/DDBJ databases">
        <authorList>
            <consortium name="Lawrence Berkeley National Laboratory"/>
            <person name="Ahrendt S."/>
            <person name="Sahu N."/>
            <person name="Indic B."/>
            <person name="Wong-Bajracharya J."/>
            <person name="Merenyi Z."/>
            <person name="Ke H.-M."/>
            <person name="Monk M."/>
            <person name="Kocsube S."/>
            <person name="Drula E."/>
            <person name="Lipzen A."/>
            <person name="Balint B."/>
            <person name="Henrissat B."/>
            <person name="Andreopoulos B."/>
            <person name="Martin F.M."/>
            <person name="Harder C.B."/>
            <person name="Rigling D."/>
            <person name="Ford K.L."/>
            <person name="Foster G.D."/>
            <person name="Pangilinan J."/>
            <person name="Papanicolaou A."/>
            <person name="Barry K."/>
            <person name="LaButti K."/>
            <person name="Viragh M."/>
            <person name="Koriabine M."/>
            <person name="Yan M."/>
            <person name="Riley R."/>
            <person name="Champramary S."/>
            <person name="Plett K.L."/>
            <person name="Tsai I.J."/>
            <person name="Slot J."/>
            <person name="Sipos G."/>
            <person name="Plett J."/>
            <person name="Nagy L.G."/>
            <person name="Grigoriev I.V."/>
        </authorList>
    </citation>
    <scope>NUCLEOTIDE SEQUENCE</scope>
    <source>
        <strain evidence="1">CCBAS 213</strain>
    </source>
</reference>
<evidence type="ECO:0000313" key="2">
    <source>
        <dbReference type="Proteomes" id="UP001175211"/>
    </source>
</evidence>
<comment type="caution">
    <text evidence="1">The sequence shown here is derived from an EMBL/GenBank/DDBJ whole genome shotgun (WGS) entry which is preliminary data.</text>
</comment>
<proteinExistence type="predicted"/>
<gene>
    <name evidence="1" type="ORF">EV420DRAFT_1485658</name>
</gene>
<dbReference type="Proteomes" id="UP001175211">
    <property type="component" value="Unassembled WGS sequence"/>
</dbReference>
<organism evidence="1 2">
    <name type="scientific">Armillaria tabescens</name>
    <name type="common">Ringless honey mushroom</name>
    <name type="synonym">Agaricus tabescens</name>
    <dbReference type="NCBI Taxonomy" id="1929756"/>
    <lineage>
        <taxon>Eukaryota</taxon>
        <taxon>Fungi</taxon>
        <taxon>Dikarya</taxon>
        <taxon>Basidiomycota</taxon>
        <taxon>Agaricomycotina</taxon>
        <taxon>Agaricomycetes</taxon>
        <taxon>Agaricomycetidae</taxon>
        <taxon>Agaricales</taxon>
        <taxon>Marasmiineae</taxon>
        <taxon>Physalacriaceae</taxon>
        <taxon>Desarmillaria</taxon>
    </lineage>
</organism>
<protein>
    <submittedName>
        <fullName evidence="1">Uncharacterized protein</fullName>
    </submittedName>
</protein>
<sequence>MEQLHVSVSLREMYEEGLLEDGRILNALSLPCSTSYSGHLYSPEYPVSVTSFWLVARKEPLVTFIQIVLVSVPSLRFFAGGSCDPEEWTAEVVLLEPGSALCSYMHPNTHHAVVTLENSIVKGHHFYSTVTLSKTVLGWVHTCMLGYTITNILHVELQEVLLRMMCYFGAVISDQGPENHDTDIPTMTRDGPLDFIALGNLCLFAPALPIFLVRPKMAEVLQSDALEDWSETVDYDCLMVKKRDPKDEEDYPPTNVSNINDGIQVAWI</sequence>
<dbReference type="RefSeq" id="XP_060324005.1">
    <property type="nucleotide sequence ID" value="XM_060470272.1"/>
</dbReference>
<accession>A0AA39MPZ6</accession>
<evidence type="ECO:0000313" key="1">
    <source>
        <dbReference type="EMBL" id="KAK0441500.1"/>
    </source>
</evidence>
<dbReference type="EMBL" id="JAUEPS010000070">
    <property type="protein sequence ID" value="KAK0441500.1"/>
    <property type="molecule type" value="Genomic_DNA"/>
</dbReference>
<dbReference type="AlphaFoldDB" id="A0AA39MPZ6"/>
<keyword evidence="2" id="KW-1185">Reference proteome</keyword>